<name>A0A7H8UHL9_ENTCL</name>
<dbReference type="InterPro" id="IPR009731">
    <property type="entry name" value="P-like"/>
</dbReference>
<accession>A0A7H8UHL9</accession>
<dbReference type="RefSeq" id="WP_176610197.1">
    <property type="nucleotide sequence ID" value="NZ_CP056117.1"/>
</dbReference>
<proteinExistence type="predicted"/>
<protein>
    <submittedName>
        <fullName evidence="1">Phage replication protein</fullName>
    </submittedName>
</protein>
<dbReference type="EMBL" id="CP056117">
    <property type="protein sequence ID" value="QKZ98974.1"/>
    <property type="molecule type" value="Genomic_DNA"/>
</dbReference>
<dbReference type="AlphaFoldDB" id="A0A7H8UHL9"/>
<dbReference type="Proteomes" id="UP000509421">
    <property type="component" value="Chromosome"/>
</dbReference>
<evidence type="ECO:0000313" key="2">
    <source>
        <dbReference type="Proteomes" id="UP000509421"/>
    </source>
</evidence>
<dbReference type="Pfam" id="PF06992">
    <property type="entry name" value="Phage_lambda_P"/>
    <property type="match status" value="1"/>
</dbReference>
<sequence>MKNLAESIGNFDREQARRLAHNLSEQYTEREQTQQVAQIINGLFVQLAAAFPASLVNRSQEDVNEIRRQWVLAFKENGITTMEQVEAGMRMVRRQERPFLPSPGQFIKWCREGRCVLGITTADVMAEYWKWRKLVFRYPSSEQYPWPKPVFYHICLELRRRGTDGQLSLKELEREASDILDTWEKRVLAGRPIPPVRRALAAPVSSKGPTPAELLKAKYERIKADGRA</sequence>
<dbReference type="GO" id="GO:0006270">
    <property type="term" value="P:DNA replication initiation"/>
    <property type="evidence" value="ECO:0007669"/>
    <property type="project" value="InterPro"/>
</dbReference>
<evidence type="ECO:0000313" key="1">
    <source>
        <dbReference type="EMBL" id="QKZ98974.1"/>
    </source>
</evidence>
<reference evidence="1 2" key="1">
    <citation type="submission" date="2020-06" db="EMBL/GenBank/DDBJ databases">
        <title>Long-read sequencing of DSM26481-BlokeschLab.</title>
        <authorList>
            <person name="Blokesch M."/>
        </authorList>
    </citation>
    <scope>NUCLEOTIDE SEQUENCE [LARGE SCALE GENOMIC DNA]</scope>
    <source>
        <strain evidence="1 2">DSM 26481</strain>
    </source>
</reference>
<gene>
    <name evidence="1" type="ORF">HWQ14_15480</name>
</gene>
<organism evidence="1 2">
    <name type="scientific">Enterobacter cloacae</name>
    <dbReference type="NCBI Taxonomy" id="550"/>
    <lineage>
        <taxon>Bacteria</taxon>
        <taxon>Pseudomonadati</taxon>
        <taxon>Pseudomonadota</taxon>
        <taxon>Gammaproteobacteria</taxon>
        <taxon>Enterobacterales</taxon>
        <taxon>Enterobacteriaceae</taxon>
        <taxon>Enterobacter</taxon>
        <taxon>Enterobacter cloacae complex</taxon>
    </lineage>
</organism>